<evidence type="ECO:0000313" key="4">
    <source>
        <dbReference type="Proteomes" id="UP001318860"/>
    </source>
</evidence>
<dbReference type="Pfam" id="PF24068">
    <property type="entry name" value="TPD1_C"/>
    <property type="match status" value="1"/>
</dbReference>
<evidence type="ECO:0000313" key="3">
    <source>
        <dbReference type="EMBL" id="KAK6118366.1"/>
    </source>
</evidence>
<accession>A0ABR0U7U5</accession>
<dbReference type="InterPro" id="IPR040361">
    <property type="entry name" value="TPD1"/>
</dbReference>
<name>A0ABR0U7U5_REHGL</name>
<dbReference type="PANTHER" id="PTHR33184:SF72">
    <property type="entry name" value="BETA-1,3-N-ACETYLGLUCOSAMINYLTRANSFERASE FAMILY PROTEIN"/>
    <property type="match status" value="1"/>
</dbReference>
<dbReference type="PANTHER" id="PTHR33184">
    <property type="entry name" value="PROTEIN TAPETUM DETERMINANT 1-LIKE-RELATED"/>
    <property type="match status" value="1"/>
</dbReference>
<gene>
    <name evidence="3" type="ORF">DH2020_047937</name>
</gene>
<organism evidence="3 4">
    <name type="scientific">Rehmannia glutinosa</name>
    <name type="common">Chinese foxglove</name>
    <dbReference type="NCBI Taxonomy" id="99300"/>
    <lineage>
        <taxon>Eukaryota</taxon>
        <taxon>Viridiplantae</taxon>
        <taxon>Streptophyta</taxon>
        <taxon>Embryophyta</taxon>
        <taxon>Tracheophyta</taxon>
        <taxon>Spermatophyta</taxon>
        <taxon>Magnoliopsida</taxon>
        <taxon>eudicotyledons</taxon>
        <taxon>Gunneridae</taxon>
        <taxon>Pentapetalae</taxon>
        <taxon>asterids</taxon>
        <taxon>lamiids</taxon>
        <taxon>Lamiales</taxon>
        <taxon>Orobanchaceae</taxon>
        <taxon>Rehmannieae</taxon>
        <taxon>Rehmannia</taxon>
    </lineage>
</organism>
<feature type="chain" id="PRO_5045200521" evidence="2">
    <location>
        <begin position="22"/>
        <end position="119"/>
    </location>
</feature>
<proteinExistence type="predicted"/>
<comment type="caution">
    <text evidence="3">The sequence shown here is derived from an EMBL/GenBank/DDBJ whole genome shotgun (WGS) entry which is preliminary data.</text>
</comment>
<dbReference type="Proteomes" id="UP001318860">
    <property type="component" value="Unassembled WGS sequence"/>
</dbReference>
<reference evidence="3 4" key="1">
    <citation type="journal article" date="2021" name="Comput. Struct. Biotechnol. J.">
        <title>De novo genome assembly of the potent medicinal plant Rehmannia glutinosa using nanopore technology.</title>
        <authorList>
            <person name="Ma L."/>
            <person name="Dong C."/>
            <person name="Song C."/>
            <person name="Wang X."/>
            <person name="Zheng X."/>
            <person name="Niu Y."/>
            <person name="Chen S."/>
            <person name="Feng W."/>
        </authorList>
    </citation>
    <scope>NUCLEOTIDE SEQUENCE [LARGE SCALE GENOMIC DNA]</scope>
    <source>
        <strain evidence="3">DH-2019</strain>
    </source>
</reference>
<keyword evidence="4" id="KW-1185">Reference proteome</keyword>
<dbReference type="EMBL" id="JABTTQ020003342">
    <property type="protein sequence ID" value="KAK6118366.1"/>
    <property type="molecule type" value="Genomic_DNA"/>
</dbReference>
<evidence type="ECO:0000256" key="1">
    <source>
        <dbReference type="ARBA" id="ARBA00022729"/>
    </source>
</evidence>
<evidence type="ECO:0000256" key="2">
    <source>
        <dbReference type="SAM" id="SignalP"/>
    </source>
</evidence>
<feature type="signal peptide" evidence="2">
    <location>
        <begin position="1"/>
        <end position="21"/>
    </location>
</feature>
<keyword evidence="1 2" id="KW-0732">Signal</keyword>
<protein>
    <submittedName>
        <fullName evidence="3">Uncharacterized protein</fullName>
    </submittedName>
</protein>
<sequence length="119" mass="13060">MAGGITVFVCSLVLLCSLTQGQDCPPTINQTLTGKRIGSKPVWNVIIKNTCDCTDLDVTLSAPNFQTLIPVDPSILSKDNTGHWLVNDGKPIYKGNNVTFTYAWDRVDFSVFDYRVACS</sequence>